<gene>
    <name evidence="2" type="ORF">SARC_16261</name>
</gene>
<sequence length="103" mass="11415">KFVLITSGFVTLVLWVFFATVLYLCERADYTEESDMTEAERFNNIPHSLPYTFVLLTGDYPLTEFNVWGRLTCTVMIVVAVGLVAIPSGAVAAGEELCKNADE</sequence>
<dbReference type="AlphaFoldDB" id="A0A0L0F3D3"/>
<proteinExistence type="predicted"/>
<evidence type="ECO:0000313" key="2">
    <source>
        <dbReference type="EMBL" id="KNC71202.1"/>
    </source>
</evidence>
<dbReference type="OrthoDB" id="415460at2759"/>
<evidence type="ECO:0000313" key="3">
    <source>
        <dbReference type="Proteomes" id="UP000054560"/>
    </source>
</evidence>
<accession>A0A0L0F3D3</accession>
<dbReference type="RefSeq" id="XP_014145104.1">
    <property type="nucleotide sequence ID" value="XM_014289629.1"/>
</dbReference>
<dbReference type="EMBL" id="KQ249291">
    <property type="protein sequence ID" value="KNC71202.1"/>
    <property type="molecule type" value="Genomic_DNA"/>
</dbReference>
<evidence type="ECO:0000256" key="1">
    <source>
        <dbReference type="SAM" id="Phobius"/>
    </source>
</evidence>
<organism evidence="2 3">
    <name type="scientific">Sphaeroforma arctica JP610</name>
    <dbReference type="NCBI Taxonomy" id="667725"/>
    <lineage>
        <taxon>Eukaryota</taxon>
        <taxon>Ichthyosporea</taxon>
        <taxon>Ichthyophonida</taxon>
        <taxon>Sphaeroforma</taxon>
    </lineage>
</organism>
<name>A0A0L0F3D3_9EUKA</name>
<dbReference type="GeneID" id="25916765"/>
<protein>
    <recommendedName>
        <fullName evidence="4">Potassium channel domain-containing protein</fullName>
    </recommendedName>
</protein>
<dbReference type="Proteomes" id="UP000054560">
    <property type="component" value="Unassembled WGS sequence"/>
</dbReference>
<keyword evidence="1" id="KW-1133">Transmembrane helix</keyword>
<evidence type="ECO:0008006" key="4">
    <source>
        <dbReference type="Google" id="ProtNLM"/>
    </source>
</evidence>
<keyword evidence="3" id="KW-1185">Reference proteome</keyword>
<dbReference type="SUPFAM" id="SSF81324">
    <property type="entry name" value="Voltage-gated potassium channels"/>
    <property type="match status" value="1"/>
</dbReference>
<keyword evidence="1" id="KW-0812">Transmembrane</keyword>
<keyword evidence="1" id="KW-0472">Membrane</keyword>
<feature type="transmembrane region" description="Helical" evidence="1">
    <location>
        <begin position="67"/>
        <end position="86"/>
    </location>
</feature>
<reference evidence="2 3" key="1">
    <citation type="submission" date="2011-02" db="EMBL/GenBank/DDBJ databases">
        <title>The Genome Sequence of Sphaeroforma arctica JP610.</title>
        <authorList>
            <consortium name="The Broad Institute Genome Sequencing Platform"/>
            <person name="Russ C."/>
            <person name="Cuomo C."/>
            <person name="Young S.K."/>
            <person name="Zeng Q."/>
            <person name="Gargeya S."/>
            <person name="Alvarado L."/>
            <person name="Berlin A."/>
            <person name="Chapman S.B."/>
            <person name="Chen Z."/>
            <person name="Freedman E."/>
            <person name="Gellesch M."/>
            <person name="Goldberg J."/>
            <person name="Griggs A."/>
            <person name="Gujja S."/>
            <person name="Heilman E."/>
            <person name="Heiman D."/>
            <person name="Howarth C."/>
            <person name="Mehta T."/>
            <person name="Neiman D."/>
            <person name="Pearson M."/>
            <person name="Roberts A."/>
            <person name="Saif S."/>
            <person name="Shea T."/>
            <person name="Shenoy N."/>
            <person name="Sisk P."/>
            <person name="Stolte C."/>
            <person name="Sykes S."/>
            <person name="White J."/>
            <person name="Yandava C."/>
            <person name="Burger G."/>
            <person name="Gray M.W."/>
            <person name="Holland P.W.H."/>
            <person name="King N."/>
            <person name="Lang F.B.F."/>
            <person name="Roger A.J."/>
            <person name="Ruiz-Trillo I."/>
            <person name="Haas B."/>
            <person name="Nusbaum C."/>
            <person name="Birren B."/>
        </authorList>
    </citation>
    <scope>NUCLEOTIDE SEQUENCE [LARGE SCALE GENOMIC DNA]</scope>
    <source>
        <strain evidence="2 3">JP610</strain>
    </source>
</reference>
<dbReference type="Gene3D" id="1.10.287.70">
    <property type="match status" value="1"/>
</dbReference>
<feature type="non-terminal residue" evidence="2">
    <location>
        <position position="1"/>
    </location>
</feature>